<keyword evidence="1" id="KW-0853">WD repeat</keyword>
<proteinExistence type="predicted"/>
<organism evidence="2 3">
    <name type="scientific">Clavelina lepadiformis</name>
    <name type="common">Light-bulb sea squirt</name>
    <name type="synonym">Ascidia lepadiformis</name>
    <dbReference type="NCBI Taxonomy" id="159417"/>
    <lineage>
        <taxon>Eukaryota</taxon>
        <taxon>Metazoa</taxon>
        <taxon>Chordata</taxon>
        <taxon>Tunicata</taxon>
        <taxon>Ascidiacea</taxon>
        <taxon>Aplousobranchia</taxon>
        <taxon>Clavelinidae</taxon>
        <taxon>Clavelina</taxon>
    </lineage>
</organism>
<dbReference type="PANTHER" id="PTHR44525">
    <property type="entry name" value="WD REPEAT-CONTAINING PROTEIN 27"/>
    <property type="match status" value="1"/>
</dbReference>
<evidence type="ECO:0000313" key="3">
    <source>
        <dbReference type="Proteomes" id="UP001642483"/>
    </source>
</evidence>
<dbReference type="InterPro" id="IPR042411">
    <property type="entry name" value="WDR27"/>
</dbReference>
<dbReference type="PROSITE" id="PS50082">
    <property type="entry name" value="WD_REPEATS_2"/>
    <property type="match status" value="1"/>
</dbReference>
<dbReference type="Gene3D" id="2.130.10.10">
    <property type="entry name" value="YVTN repeat-like/Quinoprotein amine dehydrogenase"/>
    <property type="match status" value="3"/>
</dbReference>
<dbReference type="EMBL" id="CAWYQH010000108">
    <property type="protein sequence ID" value="CAK8688425.1"/>
    <property type="molecule type" value="Genomic_DNA"/>
</dbReference>
<evidence type="ECO:0000256" key="1">
    <source>
        <dbReference type="PROSITE-ProRule" id="PRU00221"/>
    </source>
</evidence>
<sequence>MNVVPVQEFLGRCKSTSVFAICPSHVAFVEGKDGFLQALNNVKENESTEEFELKGHHSPISAMEFSSFMADGFTLVTGAADYLIAWNLNEVSVNFNNGELVRGHVLLSLHEAPHGICISDDFEMICALSQTSFIVCARVTKQIVLEERAKDLVCVKFLSQSELITAKYNGNIALWDVHHRNLLWEISAINGYSLTSLATSANSDQFSVGSSIATVQQFAYCDKKQQHKEFVKIDLDEILMRVFPEWKQTGSGDDSRGNVIALCYITLQFQDVNCDNRNQTVDSSSHEVFLLCATERAIFAINRDNQEIMARGYYGDEIGPPVVSHAYFVHDGTNQKIYCLASCMFEEKFVLFSIAIPNPESKATISFISSAPLDPSSLLKSQSKLTKPSKPTNDKSITFKSKVKSSGYTTAPRMTMFKPQTSYKKTTVKSKPSLSRFPSRVSSAAPDWLKDIETQQLYPLTSKSCSINCISINDKNRYISCALGDATAHVSRLPLPSNSEKFKVIAGHNKAVIGCSWSHDKDVLLTYSSDGDVKLWCPPHTGDPVLSFPILNVEKIHRDLTHAQFYYLDKFLLASLGNSLHLYKYALQEGTKDDVKRYLNQSKQKLVGTWPMTSARSITCLASPNNFYSYIVLSCGSDRSLEVRDMNVSKLIHRFKDVHTRPAHAIRLSVETSQLSTGSRDLFVTSAASDGMKLWDMRTQRCCRKFNCRSCMCKCDVTMSSCGNFICTSTDDKAICVYDVRKTFPMHVIKQKEKVSAVTFTPDSNQIIVGLESSKLVSVKTI</sequence>
<keyword evidence="3" id="KW-1185">Reference proteome</keyword>
<name>A0ABP0GE44_CLALP</name>
<evidence type="ECO:0008006" key="4">
    <source>
        <dbReference type="Google" id="ProtNLM"/>
    </source>
</evidence>
<dbReference type="PANTHER" id="PTHR44525:SF1">
    <property type="entry name" value="WD REPEAT-CONTAINING PROTEIN 27"/>
    <property type="match status" value="1"/>
</dbReference>
<dbReference type="InterPro" id="IPR015943">
    <property type="entry name" value="WD40/YVTN_repeat-like_dom_sf"/>
</dbReference>
<dbReference type="SUPFAM" id="SSF50978">
    <property type="entry name" value="WD40 repeat-like"/>
    <property type="match status" value="2"/>
</dbReference>
<evidence type="ECO:0000313" key="2">
    <source>
        <dbReference type="EMBL" id="CAK8688425.1"/>
    </source>
</evidence>
<feature type="repeat" description="WD" evidence="1">
    <location>
        <begin position="505"/>
        <end position="536"/>
    </location>
</feature>
<accession>A0ABP0GE44</accession>
<dbReference type="Pfam" id="PF00400">
    <property type="entry name" value="WD40"/>
    <property type="match status" value="1"/>
</dbReference>
<gene>
    <name evidence="2" type="ORF">CVLEPA_LOCUS20445</name>
</gene>
<dbReference type="InterPro" id="IPR001680">
    <property type="entry name" value="WD40_rpt"/>
</dbReference>
<reference evidence="2 3" key="1">
    <citation type="submission" date="2024-02" db="EMBL/GenBank/DDBJ databases">
        <authorList>
            <person name="Daric V."/>
            <person name="Darras S."/>
        </authorList>
    </citation>
    <scope>NUCLEOTIDE SEQUENCE [LARGE SCALE GENOMIC DNA]</scope>
</reference>
<comment type="caution">
    <text evidence="2">The sequence shown here is derived from an EMBL/GenBank/DDBJ whole genome shotgun (WGS) entry which is preliminary data.</text>
</comment>
<dbReference type="InterPro" id="IPR036322">
    <property type="entry name" value="WD40_repeat_dom_sf"/>
</dbReference>
<dbReference type="Proteomes" id="UP001642483">
    <property type="component" value="Unassembled WGS sequence"/>
</dbReference>
<dbReference type="PROSITE" id="PS50294">
    <property type="entry name" value="WD_REPEATS_REGION"/>
    <property type="match status" value="1"/>
</dbReference>
<protein>
    <recommendedName>
        <fullName evidence="4">WD repeat-containing protein 27</fullName>
    </recommendedName>
</protein>
<dbReference type="SMART" id="SM00320">
    <property type="entry name" value="WD40"/>
    <property type="match status" value="8"/>
</dbReference>